<evidence type="ECO:0000256" key="2">
    <source>
        <dbReference type="SAM" id="SignalP"/>
    </source>
</evidence>
<reference evidence="3 4" key="1">
    <citation type="submission" date="2019-02" db="EMBL/GenBank/DDBJ databases">
        <title>Deep-cultivation of Planctomycetes and their phenomic and genomic characterization uncovers novel biology.</title>
        <authorList>
            <person name="Wiegand S."/>
            <person name="Jogler M."/>
            <person name="Boedeker C."/>
            <person name="Pinto D."/>
            <person name="Vollmers J."/>
            <person name="Rivas-Marin E."/>
            <person name="Kohn T."/>
            <person name="Peeters S.H."/>
            <person name="Heuer A."/>
            <person name="Rast P."/>
            <person name="Oberbeckmann S."/>
            <person name="Bunk B."/>
            <person name="Jeske O."/>
            <person name="Meyerdierks A."/>
            <person name="Storesund J.E."/>
            <person name="Kallscheuer N."/>
            <person name="Luecker S."/>
            <person name="Lage O.M."/>
            <person name="Pohl T."/>
            <person name="Merkel B.J."/>
            <person name="Hornburger P."/>
            <person name="Mueller R.-W."/>
            <person name="Bruemmer F."/>
            <person name="Labrenz M."/>
            <person name="Spormann A.M."/>
            <person name="Op den Camp H."/>
            <person name="Overmann J."/>
            <person name="Amann R."/>
            <person name="Jetten M.S.M."/>
            <person name="Mascher T."/>
            <person name="Medema M.H."/>
            <person name="Devos D.P."/>
            <person name="Kaster A.-K."/>
            <person name="Ovreas L."/>
            <person name="Rohde M."/>
            <person name="Galperin M.Y."/>
            <person name="Jogler C."/>
        </authorList>
    </citation>
    <scope>NUCLEOTIDE SEQUENCE [LARGE SCALE GENOMIC DNA]</scope>
    <source>
        <strain evidence="3 4">Pla175</strain>
    </source>
</reference>
<name>A0A518DJC2_9BACT</name>
<feature type="chain" id="PRO_5021739290" evidence="2">
    <location>
        <begin position="20"/>
        <end position="927"/>
    </location>
</feature>
<keyword evidence="2" id="KW-0732">Signal</keyword>
<protein>
    <submittedName>
        <fullName evidence="3">Uncharacterized protein</fullName>
    </submittedName>
</protein>
<dbReference type="Gene3D" id="2.60.120.260">
    <property type="entry name" value="Galactose-binding domain-like"/>
    <property type="match status" value="1"/>
</dbReference>
<feature type="signal peptide" evidence="2">
    <location>
        <begin position="1"/>
        <end position="19"/>
    </location>
</feature>
<dbReference type="RefSeq" id="WP_145291752.1">
    <property type="nucleotide sequence ID" value="NZ_CP036291.1"/>
</dbReference>
<evidence type="ECO:0000256" key="1">
    <source>
        <dbReference type="SAM" id="MobiDB-lite"/>
    </source>
</evidence>
<proteinExistence type="predicted"/>
<dbReference type="Proteomes" id="UP000317429">
    <property type="component" value="Chromosome"/>
</dbReference>
<dbReference type="KEGG" id="pnd:Pla175_50140"/>
<dbReference type="OrthoDB" id="220736at2"/>
<evidence type="ECO:0000313" key="3">
    <source>
        <dbReference type="EMBL" id="QDU91584.1"/>
    </source>
</evidence>
<feature type="compositionally biased region" description="Low complexity" evidence="1">
    <location>
        <begin position="905"/>
        <end position="927"/>
    </location>
</feature>
<keyword evidence="4" id="KW-1185">Reference proteome</keyword>
<organism evidence="3 4">
    <name type="scientific">Pirellulimonas nuda</name>
    <dbReference type="NCBI Taxonomy" id="2528009"/>
    <lineage>
        <taxon>Bacteria</taxon>
        <taxon>Pseudomonadati</taxon>
        <taxon>Planctomycetota</taxon>
        <taxon>Planctomycetia</taxon>
        <taxon>Pirellulales</taxon>
        <taxon>Lacipirellulaceae</taxon>
        <taxon>Pirellulimonas</taxon>
    </lineage>
</organism>
<sequence precursor="true">MPRYLLLLILLTCPLARQAEGVRAPARPSDAVEVFHCGFDEAWDVNYDGWPDRWRRAEGPDYPRYVEMEIDDAAGASSGRALVIRLDGSRAEASSPPIRVSPRFAYKIEAQVRVERVQHTAVRFRIDFQNAEGQTLQSEMSEPIAEGAEWQRIKLDTLRTLHPEVTQAVARITADPGRRGDLEGEVALGDVWVARMPSMKVTTNNVYNVYQDPREVLVTCTMSGIRERDPDIRFQLLDATDREIGEQGEKHMDGKLIVEESFKGSTIASGFEGSTDWEPKITEPGFYRVRVEMISSITGELMDERKVSLAVLPKLSAPAQSEFGWSLDEIDWSPMPLRPALAAGSLQSLLPEVGIGWMKLPVWFPADQSALGDRIVHFVEQLAAHDIEAVGLLMSPQSGDARAQPTPVGQMLGGDPSEWLPMWDHVMTRLSLRVRWWQLGGEYDVSLMGEDDTLAKRVELIRTQLFRFGQDVRLGIGWRWAQPTSKSPVWEFQQMCSGHALQEFELEQRLVTATPTTVNRWVLIEPLSEDADLPTEVERHQERVRRFVHQMVTAKMHGARGVFVAKPFSGPRGLMERDGTPGELLLPWRTTARLLGGAEYLGRMQLPGGSENRLFRRKNGQVVMVLWNENPTTETLYLGEAIERFDIWGRPVPVADGDGEQTVSASRMPTFVVGLNDAVARWRMAIELADDHIPSVFTHVHPNQISLTNTFRPGVGTVSGTFSFFVPDALAESRSGQPAASNEWDIYVPSAELRMPAGATVSVPIEISLKEASYGPQRVRIDFDINADRRYVFSAWRTLHVGRADVRFDIHTFLDPKGRLMVVQKMVNDGGGAAPNFKCMLYTWGRRRQRQQVFQLGPAGDEKHYSYEDGQELIGQVMKLRLEETDGERTLIHRFQATAGPPPQAADEPAPRAQADAAVARPFTPEG</sequence>
<evidence type="ECO:0000313" key="4">
    <source>
        <dbReference type="Proteomes" id="UP000317429"/>
    </source>
</evidence>
<dbReference type="EMBL" id="CP036291">
    <property type="protein sequence ID" value="QDU91584.1"/>
    <property type="molecule type" value="Genomic_DNA"/>
</dbReference>
<dbReference type="AlphaFoldDB" id="A0A518DJC2"/>
<feature type="region of interest" description="Disordered" evidence="1">
    <location>
        <begin position="898"/>
        <end position="927"/>
    </location>
</feature>
<gene>
    <name evidence="3" type="ORF">Pla175_50140</name>
</gene>
<accession>A0A518DJC2</accession>